<keyword evidence="7 14" id="KW-0915">Sodium</keyword>
<feature type="binding site" evidence="14">
    <location>
        <position position="67"/>
    </location>
    <ligand>
        <name>Na(+)</name>
        <dbReference type="ChEBI" id="CHEBI:29101"/>
        <note>structural</note>
    </ligand>
</feature>
<proteinExistence type="inferred from homology"/>
<feature type="transmembrane region" description="Helical" evidence="14">
    <location>
        <begin position="57"/>
        <end position="79"/>
    </location>
</feature>
<name>A0A427TP77_9BACI</name>
<evidence type="ECO:0000256" key="8">
    <source>
        <dbReference type="ARBA" id="ARBA00023065"/>
    </source>
</evidence>
<evidence type="ECO:0000256" key="12">
    <source>
        <dbReference type="ARBA" id="ARBA00035585"/>
    </source>
</evidence>
<organism evidence="15 16">
    <name type="scientific">Mesobacillus subterraneus</name>
    <dbReference type="NCBI Taxonomy" id="285983"/>
    <lineage>
        <taxon>Bacteria</taxon>
        <taxon>Bacillati</taxon>
        <taxon>Bacillota</taxon>
        <taxon>Bacilli</taxon>
        <taxon>Bacillales</taxon>
        <taxon>Bacillaceae</taxon>
        <taxon>Mesobacillus</taxon>
    </lineage>
</organism>
<evidence type="ECO:0000256" key="2">
    <source>
        <dbReference type="ARBA" id="ARBA00022448"/>
    </source>
</evidence>
<accession>A0A427TP77</accession>
<comment type="catalytic activity">
    <reaction evidence="12">
        <text>fluoride(in) = fluoride(out)</text>
        <dbReference type="Rhea" id="RHEA:76159"/>
        <dbReference type="ChEBI" id="CHEBI:17051"/>
    </reaction>
    <physiologicalReaction direction="left-to-right" evidence="12">
        <dbReference type="Rhea" id="RHEA:76160"/>
    </physiologicalReaction>
</comment>
<evidence type="ECO:0000256" key="7">
    <source>
        <dbReference type="ARBA" id="ARBA00023053"/>
    </source>
</evidence>
<evidence type="ECO:0000256" key="9">
    <source>
        <dbReference type="ARBA" id="ARBA00023136"/>
    </source>
</evidence>
<comment type="activity regulation">
    <text evidence="14">Na(+) is not transported, but it plays an essential structural role and its presence is essential for fluoride channel function.</text>
</comment>
<evidence type="ECO:0000256" key="10">
    <source>
        <dbReference type="ARBA" id="ARBA00023303"/>
    </source>
</evidence>
<feature type="transmembrane region" description="Helical" evidence="14">
    <location>
        <begin position="91"/>
        <end position="112"/>
    </location>
</feature>
<protein>
    <recommendedName>
        <fullName evidence="14">Fluoride-specific ion channel FluC</fullName>
    </recommendedName>
</protein>
<evidence type="ECO:0000256" key="6">
    <source>
        <dbReference type="ARBA" id="ARBA00022989"/>
    </source>
</evidence>
<evidence type="ECO:0000256" key="3">
    <source>
        <dbReference type="ARBA" id="ARBA00022475"/>
    </source>
</evidence>
<dbReference type="RefSeq" id="WP_125480882.1">
    <property type="nucleotide sequence ID" value="NZ_RSFW01000017.1"/>
</dbReference>
<dbReference type="HAMAP" id="MF_00454">
    <property type="entry name" value="FluC"/>
    <property type="match status" value="1"/>
</dbReference>
<keyword evidence="8 14" id="KW-0406">Ion transport</keyword>
<evidence type="ECO:0000313" key="15">
    <source>
        <dbReference type="EMBL" id="RSD26180.1"/>
    </source>
</evidence>
<dbReference type="OrthoDB" id="9815830at2"/>
<comment type="function">
    <text evidence="13 14">Fluoride-specific ion channel. Important for reducing fluoride concentration in the cell, thus reducing its toxicity.</text>
</comment>
<dbReference type="Pfam" id="PF02537">
    <property type="entry name" value="CRCB"/>
    <property type="match status" value="1"/>
</dbReference>
<comment type="subcellular location">
    <subcellularLocation>
        <location evidence="1 14">Cell membrane</location>
        <topology evidence="1 14">Multi-pass membrane protein</topology>
    </subcellularLocation>
</comment>
<dbReference type="InterPro" id="IPR003691">
    <property type="entry name" value="FluC"/>
</dbReference>
<evidence type="ECO:0000256" key="4">
    <source>
        <dbReference type="ARBA" id="ARBA00022692"/>
    </source>
</evidence>
<keyword evidence="3 14" id="KW-1003">Cell membrane</keyword>
<feature type="binding site" evidence="14">
    <location>
        <position position="70"/>
    </location>
    <ligand>
        <name>Na(+)</name>
        <dbReference type="ChEBI" id="CHEBI:29101"/>
        <note>structural</note>
    </ligand>
</feature>
<dbReference type="GO" id="GO:0062054">
    <property type="term" value="F:fluoride channel activity"/>
    <property type="evidence" value="ECO:0007669"/>
    <property type="project" value="UniProtKB-UniRule"/>
</dbReference>
<sequence length="116" mass="12317">MIEFVMVAAGGMAGALLRFQVQRITPIMTVPLATIIVNLIGSFLLGLMIGAGIHGNLYLFGAVGFMGAFTTFSTLNVDLVKLILNKRAKPILFYTLATYIGGLLSGVAGLWIGRVI</sequence>
<evidence type="ECO:0000256" key="5">
    <source>
        <dbReference type="ARBA" id="ARBA00022723"/>
    </source>
</evidence>
<keyword evidence="4 14" id="KW-0812">Transmembrane</keyword>
<evidence type="ECO:0000313" key="16">
    <source>
        <dbReference type="Proteomes" id="UP000279911"/>
    </source>
</evidence>
<dbReference type="GO" id="GO:0140114">
    <property type="term" value="P:cellular detoxification of fluoride"/>
    <property type="evidence" value="ECO:0007669"/>
    <property type="project" value="UniProtKB-UniRule"/>
</dbReference>
<dbReference type="PANTHER" id="PTHR28259:SF16">
    <property type="entry name" value="FLUORIDE-SPECIFIC ION CHANNEL FLUC 2"/>
    <property type="match status" value="1"/>
</dbReference>
<dbReference type="EMBL" id="RSFW01000017">
    <property type="protein sequence ID" value="RSD26180.1"/>
    <property type="molecule type" value="Genomic_DNA"/>
</dbReference>
<keyword evidence="9 14" id="KW-0472">Membrane</keyword>
<dbReference type="GO" id="GO:0005886">
    <property type="term" value="C:plasma membrane"/>
    <property type="evidence" value="ECO:0007669"/>
    <property type="project" value="UniProtKB-SubCell"/>
</dbReference>
<keyword evidence="2 14" id="KW-0813">Transport</keyword>
<dbReference type="GO" id="GO:0046872">
    <property type="term" value="F:metal ion binding"/>
    <property type="evidence" value="ECO:0007669"/>
    <property type="project" value="UniProtKB-KW"/>
</dbReference>
<dbReference type="AlphaFoldDB" id="A0A427TP77"/>
<gene>
    <name evidence="14" type="primary">fluC</name>
    <name evidence="14" type="synonym">crcB</name>
    <name evidence="15" type="ORF">EJA10_15285</name>
</gene>
<evidence type="ECO:0000256" key="1">
    <source>
        <dbReference type="ARBA" id="ARBA00004651"/>
    </source>
</evidence>
<keyword evidence="6 14" id="KW-1133">Transmembrane helix</keyword>
<dbReference type="Proteomes" id="UP000279911">
    <property type="component" value="Unassembled WGS sequence"/>
</dbReference>
<feature type="transmembrane region" description="Helical" evidence="14">
    <location>
        <begin position="27"/>
        <end position="51"/>
    </location>
</feature>
<comment type="caution">
    <text evidence="15">The sequence shown here is derived from an EMBL/GenBank/DDBJ whole genome shotgun (WGS) entry which is preliminary data.</text>
</comment>
<dbReference type="PANTHER" id="PTHR28259">
    <property type="entry name" value="FLUORIDE EXPORT PROTEIN 1-RELATED"/>
    <property type="match status" value="1"/>
</dbReference>
<evidence type="ECO:0000256" key="11">
    <source>
        <dbReference type="ARBA" id="ARBA00035120"/>
    </source>
</evidence>
<evidence type="ECO:0000256" key="13">
    <source>
        <dbReference type="ARBA" id="ARBA00049940"/>
    </source>
</evidence>
<reference evidence="16" key="1">
    <citation type="submission" date="2018-12" db="EMBL/GenBank/DDBJ databases">
        <title>Bacillus chawlae sp. nov., Bacillus glennii sp. nov., and Bacillus saganii sp. nov. Isolated from the Vehicle Assembly Building at Kennedy Space Center where the Viking Spacecraft were Assembled.</title>
        <authorList>
            <person name="Seuylemezian A."/>
            <person name="Vaishampayan P."/>
        </authorList>
    </citation>
    <scope>NUCLEOTIDE SEQUENCE [LARGE SCALE GENOMIC DNA]</scope>
    <source>
        <strain evidence="16">DSM 13966</strain>
    </source>
</reference>
<evidence type="ECO:0000256" key="14">
    <source>
        <dbReference type="HAMAP-Rule" id="MF_00454"/>
    </source>
</evidence>
<comment type="similarity">
    <text evidence="11 14">Belongs to the fluoride channel Fluc/FEX (TC 1.A.43) family.</text>
</comment>
<keyword evidence="5 14" id="KW-0479">Metal-binding</keyword>
<keyword evidence="10 14" id="KW-0407">Ion channel</keyword>